<dbReference type="Gene3D" id="2.130.10.10">
    <property type="entry name" value="YVTN repeat-like/Quinoprotein amine dehydrogenase"/>
    <property type="match status" value="2"/>
</dbReference>
<gene>
    <name evidence="2" type="ORF">LCGC14_1981580</name>
</gene>
<dbReference type="InterPro" id="IPR018391">
    <property type="entry name" value="PQQ_b-propeller_rpt"/>
</dbReference>
<dbReference type="PANTHER" id="PTHR34512:SF30">
    <property type="entry name" value="OUTER MEMBRANE PROTEIN ASSEMBLY FACTOR BAMB"/>
    <property type="match status" value="1"/>
</dbReference>
<feature type="non-terminal residue" evidence="2">
    <location>
        <position position="1"/>
    </location>
</feature>
<dbReference type="PANTHER" id="PTHR34512">
    <property type="entry name" value="CELL SURFACE PROTEIN"/>
    <property type="match status" value="1"/>
</dbReference>
<organism evidence="2">
    <name type="scientific">marine sediment metagenome</name>
    <dbReference type="NCBI Taxonomy" id="412755"/>
    <lineage>
        <taxon>unclassified sequences</taxon>
        <taxon>metagenomes</taxon>
        <taxon>ecological metagenomes</taxon>
    </lineage>
</organism>
<dbReference type="Pfam" id="PF13360">
    <property type="entry name" value="PQQ_2"/>
    <property type="match status" value="2"/>
</dbReference>
<dbReference type="SMART" id="SM00564">
    <property type="entry name" value="PQQ"/>
    <property type="match status" value="4"/>
</dbReference>
<dbReference type="SUPFAM" id="SSF50998">
    <property type="entry name" value="Quinoprotein alcohol dehydrogenase-like"/>
    <property type="match status" value="2"/>
</dbReference>
<evidence type="ECO:0000313" key="2">
    <source>
        <dbReference type="EMBL" id="KKL82754.1"/>
    </source>
</evidence>
<feature type="domain" description="Pyrrolo-quinoline quinone repeat" evidence="1">
    <location>
        <begin position="4"/>
        <end position="66"/>
    </location>
</feature>
<feature type="domain" description="Pyrrolo-quinoline quinone repeat" evidence="1">
    <location>
        <begin position="153"/>
        <end position="250"/>
    </location>
</feature>
<protein>
    <recommendedName>
        <fullName evidence="1">Pyrrolo-quinoline quinone repeat domain-containing protein</fullName>
    </recommendedName>
</protein>
<dbReference type="EMBL" id="LAZR01022184">
    <property type="protein sequence ID" value="KKL82754.1"/>
    <property type="molecule type" value="Genomic_DNA"/>
</dbReference>
<evidence type="ECO:0000259" key="1">
    <source>
        <dbReference type="Pfam" id="PF13360"/>
    </source>
</evidence>
<sequence length="310" mass="35546">INSIPFADEENVYFGSNDGKVYAVSQQEGREVWSFQTESTVQSIIVRYRDLLIFASDGGSTYFVSPDGELQYKLPNPVWHFSAFQVYENVVYFAPGPENRPFSMGAFDLDLMSYIWILDTAAMRATWYSFPALKDDYLFFSTCVNRDENWVLNYYAYNREDGTLLWNYNDESIWGDMVALDPKTLFNLNLKLLDYLAPAIWKDTVIYTSGDSVVRAFNSKSGILKWTRHFDFATSSAPTVAGDRIYFGLRGDDSSPYGQKPRLICISVRNGKKLWEMELEGVLLSAPVIAGRWLIFGTDANMFYVLEELY</sequence>
<accession>A0A0F9F8R6</accession>
<reference evidence="2" key="1">
    <citation type="journal article" date="2015" name="Nature">
        <title>Complex archaea that bridge the gap between prokaryotes and eukaryotes.</title>
        <authorList>
            <person name="Spang A."/>
            <person name="Saw J.H."/>
            <person name="Jorgensen S.L."/>
            <person name="Zaremba-Niedzwiedzka K."/>
            <person name="Martijn J."/>
            <person name="Lind A.E."/>
            <person name="van Eijk R."/>
            <person name="Schleper C."/>
            <person name="Guy L."/>
            <person name="Ettema T.J."/>
        </authorList>
    </citation>
    <scope>NUCLEOTIDE SEQUENCE</scope>
</reference>
<dbReference type="InterPro" id="IPR002372">
    <property type="entry name" value="PQQ_rpt_dom"/>
</dbReference>
<name>A0A0F9F8R6_9ZZZZ</name>
<comment type="caution">
    <text evidence="2">The sequence shown here is derived from an EMBL/GenBank/DDBJ whole genome shotgun (WGS) entry which is preliminary data.</text>
</comment>
<dbReference type="InterPro" id="IPR011047">
    <property type="entry name" value="Quinoprotein_ADH-like_sf"/>
</dbReference>
<proteinExistence type="predicted"/>
<dbReference type="AlphaFoldDB" id="A0A0F9F8R6"/>
<dbReference type="InterPro" id="IPR015943">
    <property type="entry name" value="WD40/YVTN_repeat-like_dom_sf"/>
</dbReference>